<feature type="domain" description="ODAD1 central coiled coil region" evidence="4">
    <location>
        <begin position="123"/>
        <end position="394"/>
    </location>
</feature>
<feature type="region of interest" description="Disordered" evidence="3">
    <location>
        <begin position="461"/>
        <end position="517"/>
    </location>
</feature>
<dbReference type="InterPro" id="IPR049258">
    <property type="entry name" value="ODAD1_CC"/>
</dbReference>
<feature type="compositionally biased region" description="Basic and acidic residues" evidence="3">
    <location>
        <begin position="24"/>
        <end position="37"/>
    </location>
</feature>
<dbReference type="GO" id="GO:0036064">
    <property type="term" value="C:ciliary basal body"/>
    <property type="evidence" value="ECO:0007669"/>
    <property type="project" value="TreeGrafter"/>
</dbReference>
<feature type="compositionally biased region" description="Acidic residues" evidence="3">
    <location>
        <begin position="467"/>
        <end position="486"/>
    </location>
</feature>
<feature type="compositionally biased region" description="Basic residues" evidence="3">
    <location>
        <begin position="504"/>
        <end position="517"/>
    </location>
</feature>
<dbReference type="EMBL" id="JWZX01003321">
    <property type="protein sequence ID" value="KOO21942.1"/>
    <property type="molecule type" value="Genomic_DNA"/>
</dbReference>
<proteinExistence type="predicted"/>
<accession>A0A0M0J6L3</accession>
<dbReference type="PANTHER" id="PTHR46518:SF1">
    <property type="entry name" value="OUTER DYNEIN ARM-DOCKING COMPLEX SUBUNIT 3"/>
    <property type="match status" value="1"/>
</dbReference>
<dbReference type="OrthoDB" id="10255247at2759"/>
<dbReference type="GO" id="GO:0097542">
    <property type="term" value="C:ciliary tip"/>
    <property type="evidence" value="ECO:0007669"/>
    <property type="project" value="TreeGrafter"/>
</dbReference>
<evidence type="ECO:0000313" key="6">
    <source>
        <dbReference type="Proteomes" id="UP000037460"/>
    </source>
</evidence>
<keyword evidence="6" id="KW-1185">Reference proteome</keyword>
<sequence>MPSGNTKMMRSARGAGEQDEELADLQRRFTALEDEAKAPTQHPSAHSTLRTARERSVAAAVKADNEAELSKLDEQITTLRRKHDELAHANMEKRRELEKLTDRLQDLSKEAQMPSADDNGTMKEIKALEARLAKAVTKYEDAYEVRRTYEQIVKRLKEERIGFANQLEARELTLKAKEHDYEELLLMSHDANQAKEVAKQDLSKFESLVSEERKLREKELNERRTLVAKKQEINAELERREKARREAMGSQQAGGEAARPSGGQHTITEADIEEEQEKIAAYESAFREIKEATGVADVNEVIQKFITQEETHKNLLAMTRESQAKIEQLIEKKAQVQERVQKLKFSTATEDSEVPAAGEKKEDRKTEQQRVKFERLTKVLVAVKAGIQHLAERLEGVKLEEPALVLTDDNMVDVLLQCERRLKIVLGAIKQEEEALVRDLGEAALHKPSSHSMEPPVVNNYRVKEVGEDEAPSEEEFEEDLEEEVVDRDALKKQSETLIDKATGKKKKKGGAKATKK</sequence>
<feature type="compositionally biased region" description="Basic and acidic residues" evidence="3">
    <location>
        <begin position="358"/>
        <end position="368"/>
    </location>
</feature>
<feature type="region of interest" description="Disordered" evidence="3">
    <location>
        <begin position="1"/>
        <end position="61"/>
    </location>
</feature>
<dbReference type="Pfam" id="PF21773">
    <property type="entry name" value="ODAD1_CC"/>
    <property type="match status" value="1"/>
</dbReference>
<evidence type="ECO:0000256" key="1">
    <source>
        <dbReference type="ARBA" id="ARBA00023054"/>
    </source>
</evidence>
<feature type="region of interest" description="Disordered" evidence="3">
    <location>
        <begin position="347"/>
        <end position="368"/>
    </location>
</feature>
<feature type="coiled-coil region" evidence="2">
    <location>
        <begin position="62"/>
        <end position="159"/>
    </location>
</feature>
<dbReference type="InterPro" id="IPR033192">
    <property type="entry name" value="ODAD3"/>
</dbReference>
<evidence type="ECO:0000313" key="5">
    <source>
        <dbReference type="EMBL" id="KOO21942.1"/>
    </source>
</evidence>
<feature type="compositionally biased region" description="Polar residues" evidence="3">
    <location>
        <begin position="41"/>
        <end position="50"/>
    </location>
</feature>
<dbReference type="PANTHER" id="PTHR46518">
    <property type="entry name" value="COILED-COIL DOMAIN-CONTAINING PROTEIN 151"/>
    <property type="match status" value="1"/>
</dbReference>
<keyword evidence="1 2" id="KW-0175">Coiled coil</keyword>
<dbReference type="AlphaFoldDB" id="A0A0M0J6L3"/>
<dbReference type="GO" id="GO:0003341">
    <property type="term" value="P:cilium movement"/>
    <property type="evidence" value="ECO:0007669"/>
    <property type="project" value="InterPro"/>
</dbReference>
<reference evidence="6" key="1">
    <citation type="journal article" date="2015" name="PLoS Genet.">
        <title>Genome Sequence and Transcriptome Analyses of Chrysochromulina tobin: Metabolic Tools for Enhanced Algal Fitness in the Prominent Order Prymnesiales (Haptophyceae).</title>
        <authorList>
            <person name="Hovde B.T."/>
            <person name="Deodato C.R."/>
            <person name="Hunsperger H.M."/>
            <person name="Ryken S.A."/>
            <person name="Yost W."/>
            <person name="Jha R.K."/>
            <person name="Patterson J."/>
            <person name="Monnat R.J. Jr."/>
            <person name="Barlow S.B."/>
            <person name="Starkenburg S.R."/>
            <person name="Cattolico R.A."/>
        </authorList>
    </citation>
    <scope>NUCLEOTIDE SEQUENCE</scope>
    <source>
        <strain evidence="6">CCMP291</strain>
    </source>
</reference>
<protein>
    <submittedName>
        <fullName evidence="5">Neurofilament triplet l</fullName>
    </submittedName>
</protein>
<evidence type="ECO:0000259" key="4">
    <source>
        <dbReference type="Pfam" id="PF21773"/>
    </source>
</evidence>
<comment type="caution">
    <text evidence="5">The sequence shown here is derived from an EMBL/GenBank/DDBJ whole genome shotgun (WGS) entry which is preliminary data.</text>
</comment>
<name>A0A0M0J6L3_9EUKA</name>
<gene>
    <name evidence="5" type="ORF">Ctob_000721</name>
</gene>
<organism evidence="5 6">
    <name type="scientific">Chrysochromulina tobinii</name>
    <dbReference type="NCBI Taxonomy" id="1460289"/>
    <lineage>
        <taxon>Eukaryota</taxon>
        <taxon>Haptista</taxon>
        <taxon>Haptophyta</taxon>
        <taxon>Prymnesiophyceae</taxon>
        <taxon>Prymnesiales</taxon>
        <taxon>Chrysochromulinaceae</taxon>
        <taxon>Chrysochromulina</taxon>
    </lineage>
</organism>
<feature type="compositionally biased region" description="Basic and acidic residues" evidence="3">
    <location>
        <begin position="487"/>
        <end position="503"/>
    </location>
</feature>
<feature type="coiled-coil region" evidence="2">
    <location>
        <begin position="319"/>
        <end position="346"/>
    </location>
</feature>
<dbReference type="GO" id="GO:0036158">
    <property type="term" value="P:outer dynein arm assembly"/>
    <property type="evidence" value="ECO:0007669"/>
    <property type="project" value="InterPro"/>
</dbReference>
<evidence type="ECO:0000256" key="2">
    <source>
        <dbReference type="SAM" id="Coils"/>
    </source>
</evidence>
<evidence type="ECO:0000256" key="3">
    <source>
        <dbReference type="SAM" id="MobiDB-lite"/>
    </source>
</evidence>
<dbReference type="GO" id="GO:0035253">
    <property type="term" value="C:ciliary rootlet"/>
    <property type="evidence" value="ECO:0007669"/>
    <property type="project" value="TreeGrafter"/>
</dbReference>
<feature type="region of interest" description="Disordered" evidence="3">
    <location>
        <begin position="242"/>
        <end position="265"/>
    </location>
</feature>
<dbReference type="Proteomes" id="UP000037460">
    <property type="component" value="Unassembled WGS sequence"/>
</dbReference>